<dbReference type="Pfam" id="PF07686">
    <property type="entry name" value="V-set"/>
    <property type="match status" value="1"/>
</dbReference>
<proteinExistence type="predicted"/>
<accession>A0A8C4SYW6</accession>
<dbReference type="InterPro" id="IPR050199">
    <property type="entry name" value="IgHV"/>
</dbReference>
<dbReference type="GO" id="GO:0019814">
    <property type="term" value="C:immunoglobulin complex"/>
    <property type="evidence" value="ECO:0007669"/>
    <property type="project" value="UniProtKB-KW"/>
</dbReference>
<dbReference type="InterPro" id="IPR013783">
    <property type="entry name" value="Ig-like_fold"/>
</dbReference>
<evidence type="ECO:0000313" key="5">
    <source>
        <dbReference type="Ensembl" id="ENSECRP00000024387.1"/>
    </source>
</evidence>
<dbReference type="Proteomes" id="UP000694620">
    <property type="component" value="Unassembled WGS sequence"/>
</dbReference>
<dbReference type="GO" id="GO:0002250">
    <property type="term" value="P:adaptive immune response"/>
    <property type="evidence" value="ECO:0007669"/>
    <property type="project" value="UniProtKB-KW"/>
</dbReference>
<keyword evidence="6" id="KW-1185">Reference proteome</keyword>
<name>A0A8C4SYW6_ERPCA</name>
<dbReference type="SMART" id="SM00406">
    <property type="entry name" value="IGv"/>
    <property type="match status" value="1"/>
</dbReference>
<organism evidence="5 6">
    <name type="scientific">Erpetoichthys calabaricus</name>
    <name type="common">Rope fish</name>
    <name type="synonym">Calamoichthys calabaricus</name>
    <dbReference type="NCBI Taxonomy" id="27687"/>
    <lineage>
        <taxon>Eukaryota</taxon>
        <taxon>Metazoa</taxon>
        <taxon>Chordata</taxon>
        <taxon>Craniata</taxon>
        <taxon>Vertebrata</taxon>
        <taxon>Euteleostomi</taxon>
        <taxon>Actinopterygii</taxon>
        <taxon>Polypteriformes</taxon>
        <taxon>Polypteridae</taxon>
        <taxon>Erpetoichthys</taxon>
    </lineage>
</organism>
<protein>
    <recommendedName>
        <fullName evidence="4">Immunoglobulin V-set domain-containing protein</fullName>
    </recommendedName>
</protein>
<evidence type="ECO:0000256" key="3">
    <source>
        <dbReference type="ARBA" id="ARBA00043265"/>
    </source>
</evidence>
<keyword evidence="3" id="KW-1280">Immunoglobulin</keyword>
<evidence type="ECO:0000256" key="2">
    <source>
        <dbReference type="ARBA" id="ARBA00023130"/>
    </source>
</evidence>
<dbReference type="AlphaFoldDB" id="A0A8C4SYW6"/>
<feature type="domain" description="Immunoglobulin V-set" evidence="4">
    <location>
        <begin position="31"/>
        <end position="122"/>
    </location>
</feature>
<dbReference type="GeneTree" id="ENSGT01050000244936"/>
<keyword evidence="2" id="KW-1064">Adaptive immunity</keyword>
<dbReference type="GO" id="GO:0005576">
    <property type="term" value="C:extracellular region"/>
    <property type="evidence" value="ECO:0007669"/>
    <property type="project" value="UniProtKB-ARBA"/>
</dbReference>
<sequence>MNFIYCFICIFALFFIFLNILLCGFRSHDILLILFCFLGQDSDGDTIAVYDLNWIRQEPGKGLEWLAYISSRSIAIEYATSIKGRFTISRDNSKQALYLDMSGLKIEDMATYYYMGVYYCARRHNGTL</sequence>
<dbReference type="Ensembl" id="ENSECRT00000024921.1">
    <property type="protein sequence ID" value="ENSECRP00000024387.1"/>
    <property type="gene ID" value="ENSECRG00000016508.1"/>
</dbReference>
<dbReference type="SUPFAM" id="SSF48726">
    <property type="entry name" value="Immunoglobulin"/>
    <property type="match status" value="1"/>
</dbReference>
<evidence type="ECO:0000313" key="6">
    <source>
        <dbReference type="Proteomes" id="UP000694620"/>
    </source>
</evidence>
<dbReference type="PANTHER" id="PTHR23266">
    <property type="entry name" value="IMMUNOGLOBULIN HEAVY CHAIN"/>
    <property type="match status" value="1"/>
</dbReference>
<dbReference type="Gene3D" id="2.60.40.10">
    <property type="entry name" value="Immunoglobulins"/>
    <property type="match status" value="1"/>
</dbReference>
<dbReference type="InterPro" id="IPR036179">
    <property type="entry name" value="Ig-like_dom_sf"/>
</dbReference>
<evidence type="ECO:0000259" key="4">
    <source>
        <dbReference type="SMART" id="SM00406"/>
    </source>
</evidence>
<dbReference type="InterPro" id="IPR013106">
    <property type="entry name" value="Ig_V-set"/>
</dbReference>
<keyword evidence="1" id="KW-0391">Immunity</keyword>
<evidence type="ECO:0000256" key="1">
    <source>
        <dbReference type="ARBA" id="ARBA00022859"/>
    </source>
</evidence>
<reference evidence="5" key="2">
    <citation type="submission" date="2025-09" db="UniProtKB">
        <authorList>
            <consortium name="Ensembl"/>
        </authorList>
    </citation>
    <scope>IDENTIFICATION</scope>
</reference>
<reference evidence="5" key="1">
    <citation type="submission" date="2025-08" db="UniProtKB">
        <authorList>
            <consortium name="Ensembl"/>
        </authorList>
    </citation>
    <scope>IDENTIFICATION</scope>
</reference>